<feature type="transmembrane region" description="Helical" evidence="10">
    <location>
        <begin position="361"/>
        <end position="379"/>
    </location>
</feature>
<feature type="transmembrane region" description="Helical" evidence="10">
    <location>
        <begin position="98"/>
        <end position="121"/>
    </location>
</feature>
<feature type="transmembrane region" description="Helical" evidence="10">
    <location>
        <begin position="259"/>
        <end position="283"/>
    </location>
</feature>
<reference evidence="12 13" key="1">
    <citation type="journal article" date="2019" name="Int. J. Syst. Evol. Microbiol.">
        <title>The Global Catalogue of Microorganisms (GCM) 10K type strain sequencing project: providing services to taxonomists for standard genome sequencing and annotation.</title>
        <authorList>
            <consortium name="The Broad Institute Genomics Platform"/>
            <consortium name="The Broad Institute Genome Sequencing Center for Infectious Disease"/>
            <person name="Wu L."/>
            <person name="Ma J."/>
        </authorList>
    </citation>
    <scope>NUCLEOTIDE SEQUENCE [LARGE SCALE GENOMIC DNA]</scope>
    <source>
        <strain evidence="12 13">CGMCC 1.3240</strain>
    </source>
</reference>
<evidence type="ECO:0000256" key="5">
    <source>
        <dbReference type="ARBA" id="ARBA00022692"/>
    </source>
</evidence>
<evidence type="ECO:0000259" key="11">
    <source>
        <dbReference type="Pfam" id="PF00999"/>
    </source>
</evidence>
<evidence type="ECO:0000256" key="1">
    <source>
        <dbReference type="ARBA" id="ARBA00004651"/>
    </source>
</evidence>
<dbReference type="Proteomes" id="UP001596312">
    <property type="component" value="Unassembled WGS sequence"/>
</dbReference>
<feature type="region of interest" description="Disordered" evidence="9">
    <location>
        <begin position="147"/>
        <end position="166"/>
    </location>
</feature>
<feature type="transmembrane region" description="Helical" evidence="10">
    <location>
        <begin position="67"/>
        <end position="86"/>
    </location>
</feature>
<dbReference type="InterPro" id="IPR006153">
    <property type="entry name" value="Cation/H_exchanger_TM"/>
</dbReference>
<evidence type="ECO:0000256" key="4">
    <source>
        <dbReference type="ARBA" id="ARBA00022475"/>
    </source>
</evidence>
<dbReference type="GO" id="GO:0015297">
    <property type="term" value="F:antiporter activity"/>
    <property type="evidence" value="ECO:0007669"/>
    <property type="project" value="UniProtKB-KW"/>
</dbReference>
<evidence type="ECO:0000313" key="12">
    <source>
        <dbReference type="EMBL" id="MFC6905618.1"/>
    </source>
</evidence>
<evidence type="ECO:0000256" key="8">
    <source>
        <dbReference type="ARBA" id="ARBA00023136"/>
    </source>
</evidence>
<feature type="transmembrane region" description="Helical" evidence="10">
    <location>
        <begin position="38"/>
        <end position="55"/>
    </location>
</feature>
<dbReference type="InterPro" id="IPR038770">
    <property type="entry name" value="Na+/solute_symporter_sf"/>
</dbReference>
<dbReference type="Gene3D" id="1.20.1530.20">
    <property type="match status" value="1"/>
</dbReference>
<keyword evidence="7" id="KW-0406">Ion transport</keyword>
<keyword evidence="13" id="KW-1185">Reference proteome</keyword>
<feature type="transmembrane region" description="Helical" evidence="10">
    <location>
        <begin position="6"/>
        <end position="26"/>
    </location>
</feature>
<keyword evidence="4" id="KW-1003">Cell membrane</keyword>
<gene>
    <name evidence="12" type="ORF">ACFQGH_10480</name>
</gene>
<evidence type="ECO:0000256" key="6">
    <source>
        <dbReference type="ARBA" id="ARBA00022989"/>
    </source>
</evidence>
<keyword evidence="8 10" id="KW-0472">Membrane</keyword>
<evidence type="ECO:0000256" key="9">
    <source>
        <dbReference type="SAM" id="MobiDB-lite"/>
    </source>
</evidence>
<accession>A0ABD5V288</accession>
<feature type="compositionally biased region" description="Acidic residues" evidence="9">
    <location>
        <begin position="154"/>
        <end position="166"/>
    </location>
</feature>
<name>A0ABD5V288_9EURY</name>
<dbReference type="Pfam" id="PF00999">
    <property type="entry name" value="Na_H_Exchanger"/>
    <property type="match status" value="1"/>
</dbReference>
<organism evidence="12 13">
    <name type="scientific">Halalkalicoccus tibetensis</name>
    <dbReference type="NCBI Taxonomy" id="175632"/>
    <lineage>
        <taxon>Archaea</taxon>
        <taxon>Methanobacteriati</taxon>
        <taxon>Methanobacteriota</taxon>
        <taxon>Stenosarchaea group</taxon>
        <taxon>Halobacteria</taxon>
        <taxon>Halobacteriales</taxon>
        <taxon>Halococcaceae</taxon>
        <taxon>Halalkalicoccus</taxon>
    </lineage>
</organism>
<dbReference type="RefSeq" id="WP_340604139.1">
    <property type="nucleotide sequence ID" value="NZ_JBBMXV010000003.1"/>
</dbReference>
<keyword evidence="3" id="KW-0050">Antiport</keyword>
<dbReference type="EMBL" id="JBHSXQ010000003">
    <property type="protein sequence ID" value="MFC6905618.1"/>
    <property type="molecule type" value="Genomic_DNA"/>
</dbReference>
<keyword evidence="2" id="KW-0813">Transport</keyword>
<sequence length="426" mass="45709">MVLEIFELYDLVLLLVGLALLGVALLPRVISERPISAPVLFLLFGLVVFSLPLGLPELHPIEQGHFVERLTELGVIIALMTAGLKIDRPPSLRGWMSTWRLLAITMPVTIGLVALVGWWGIGLAIPTAMLLGAVMAPTDPVLASEVQVEGPEGSTEEEGKEDAAGGEDEVRFALTSEAGLNDGFAFPFTNLAILMALVGAAPGNWIGEWLLVDVLFRVGIAIVGAIGLGWLLARLVFALPVDAPMAKSMLGLESLAVMFIVYGAIEFAGGYGFIGVFIAAVTFRDYERRHEFHEPLHDIAEQSEQLLMATIMILFGGLIASGLFAPLTWQAIVVAVVIVFVIRPVAGIVALLGFERKWTDRLAISFFGVRGIGTFYYLAHGLNSAPFNEPYLIWAIAGLAILVSVVVHGLSATPIVEHRLGEGSPS</sequence>
<keyword evidence="6 10" id="KW-1133">Transmembrane helix</keyword>
<dbReference type="AlphaFoldDB" id="A0ABD5V288"/>
<evidence type="ECO:0000256" key="3">
    <source>
        <dbReference type="ARBA" id="ARBA00022449"/>
    </source>
</evidence>
<protein>
    <submittedName>
        <fullName evidence="12">Cation:proton antiporter</fullName>
    </submittedName>
</protein>
<dbReference type="GO" id="GO:0006811">
    <property type="term" value="P:monoatomic ion transport"/>
    <property type="evidence" value="ECO:0007669"/>
    <property type="project" value="UniProtKB-KW"/>
</dbReference>
<feature type="transmembrane region" description="Helical" evidence="10">
    <location>
        <begin position="214"/>
        <end position="239"/>
    </location>
</feature>
<proteinExistence type="predicted"/>
<comment type="subcellular location">
    <subcellularLocation>
        <location evidence="1">Cell membrane</location>
        <topology evidence="1">Multi-pass membrane protein</topology>
    </subcellularLocation>
</comment>
<evidence type="ECO:0000256" key="2">
    <source>
        <dbReference type="ARBA" id="ARBA00022448"/>
    </source>
</evidence>
<feature type="transmembrane region" description="Helical" evidence="10">
    <location>
        <begin position="306"/>
        <end position="325"/>
    </location>
</feature>
<feature type="transmembrane region" description="Helical" evidence="10">
    <location>
        <begin position="184"/>
        <end position="202"/>
    </location>
</feature>
<keyword evidence="5 10" id="KW-0812">Transmembrane</keyword>
<comment type="caution">
    <text evidence="12">The sequence shown here is derived from an EMBL/GenBank/DDBJ whole genome shotgun (WGS) entry which is preliminary data.</text>
</comment>
<dbReference type="GO" id="GO:0005886">
    <property type="term" value="C:plasma membrane"/>
    <property type="evidence" value="ECO:0007669"/>
    <property type="project" value="UniProtKB-SubCell"/>
</dbReference>
<evidence type="ECO:0000313" key="13">
    <source>
        <dbReference type="Proteomes" id="UP001596312"/>
    </source>
</evidence>
<evidence type="ECO:0000256" key="7">
    <source>
        <dbReference type="ARBA" id="ARBA00023065"/>
    </source>
</evidence>
<dbReference type="PANTHER" id="PTHR32507:SF8">
    <property type="entry name" value="CNH1P"/>
    <property type="match status" value="1"/>
</dbReference>
<feature type="domain" description="Cation/H+ exchanger transmembrane" evidence="11">
    <location>
        <begin position="20"/>
        <end position="417"/>
    </location>
</feature>
<evidence type="ECO:0000256" key="10">
    <source>
        <dbReference type="SAM" id="Phobius"/>
    </source>
</evidence>
<feature type="transmembrane region" description="Helical" evidence="10">
    <location>
        <begin position="391"/>
        <end position="410"/>
    </location>
</feature>
<feature type="transmembrane region" description="Helical" evidence="10">
    <location>
        <begin position="331"/>
        <end position="354"/>
    </location>
</feature>
<dbReference type="PANTHER" id="PTHR32507">
    <property type="entry name" value="NA(+)/H(+) ANTIPORTER 1"/>
    <property type="match status" value="1"/>
</dbReference>